<reference evidence="9" key="1">
    <citation type="submission" date="2022-12" db="EMBL/GenBank/DDBJ databases">
        <authorList>
            <person name="Petersen C."/>
        </authorList>
    </citation>
    <scope>NUCLEOTIDE SEQUENCE</scope>
    <source>
        <strain evidence="9">IBT 30728</strain>
    </source>
</reference>
<evidence type="ECO:0000256" key="6">
    <source>
        <dbReference type="PROSITE-ProRule" id="PRU10007"/>
    </source>
</evidence>
<dbReference type="FunFam" id="3.40.309.10:FF:000012">
    <property type="entry name" value="Betaine aldehyde dehydrogenase"/>
    <property type="match status" value="1"/>
</dbReference>
<keyword evidence="10" id="KW-1185">Reference proteome</keyword>
<evidence type="ECO:0000256" key="3">
    <source>
        <dbReference type="ARBA" id="ARBA00023002"/>
    </source>
</evidence>
<dbReference type="Gene3D" id="3.40.605.10">
    <property type="entry name" value="Aldehyde Dehydrogenase, Chain A, domain 1"/>
    <property type="match status" value="1"/>
</dbReference>
<sequence length="517" mass="55755">MTITQQPRIKSFETRLFINGEFKDASDGGKFDLASPATGEKFAQGESSIFFHKQLKIPVSSQDQTLIPSFSPPVAEASVDDANAAVAAAKAAFPAWSALSPATRGSYLKKLAGLILESHAELAELEAMSMGRPVSHYVESYASAQSLNHFAELGCQVLGTTSLNTPGFVNMTLRQPYGVVGAIIPWNVPVYFLISKSAPALMAGNTVVVKSSEKAPLTSAKVATLVQKAGFPPGVFNIISGHGHISGNVLSHHMDVRAISFTGSGRTGRLIQEASAKSNLKNVILELGGKSPAIIFPDANLEKAVEDTKRGIQFNSGQVCMANSRIYVHDSIASEFIEMFKKTFSQVKSGDPLLPETNHGPQADAIQYKQVQSYIEEGKKVGKMILGSEPSEHSNGYFIQPTVFVETPEDSKVMKEEIFGPVVNINTFTDEDDVVARANDTEYGLYASVYTKDVNRALRMAKKLESGMVGVNCTSPTSAQDMPFGGYKASGTGREGWTVSIENYLEVKSVFIKIDDE</sequence>
<dbReference type="SUPFAM" id="SSF53720">
    <property type="entry name" value="ALDH-like"/>
    <property type="match status" value="1"/>
</dbReference>
<reference evidence="9" key="2">
    <citation type="journal article" date="2023" name="IMA Fungus">
        <title>Comparative genomic study of the Penicillium genus elucidates a diverse pangenome and 15 lateral gene transfer events.</title>
        <authorList>
            <person name="Petersen C."/>
            <person name="Sorensen T."/>
            <person name="Nielsen M.R."/>
            <person name="Sondergaard T.E."/>
            <person name="Sorensen J.L."/>
            <person name="Fitzpatrick D.A."/>
            <person name="Frisvad J.C."/>
            <person name="Nielsen K.L."/>
        </authorList>
    </citation>
    <scope>NUCLEOTIDE SEQUENCE</scope>
    <source>
        <strain evidence="9">IBT 30728</strain>
    </source>
</reference>
<name>A0A9X0BJQ1_9EURO</name>
<proteinExistence type="inferred from homology"/>
<evidence type="ECO:0000259" key="8">
    <source>
        <dbReference type="Pfam" id="PF00171"/>
    </source>
</evidence>
<comment type="similarity">
    <text evidence="2 7">Belongs to the aldehyde dehydrogenase family.</text>
</comment>
<keyword evidence="3 7" id="KW-0560">Oxidoreductase</keyword>
<evidence type="ECO:0000256" key="4">
    <source>
        <dbReference type="ARBA" id="ARBA00024226"/>
    </source>
</evidence>
<evidence type="ECO:0000313" key="10">
    <source>
        <dbReference type="Proteomes" id="UP001148312"/>
    </source>
</evidence>
<dbReference type="EMBL" id="JAPWDQ010000015">
    <property type="protein sequence ID" value="KAJ5469719.1"/>
    <property type="molecule type" value="Genomic_DNA"/>
</dbReference>
<dbReference type="InterPro" id="IPR016163">
    <property type="entry name" value="Ald_DH_C"/>
</dbReference>
<feature type="active site" evidence="6">
    <location>
        <position position="286"/>
    </location>
</feature>
<dbReference type="GO" id="GO:0004029">
    <property type="term" value="F:aldehyde dehydrogenase (NAD+) activity"/>
    <property type="evidence" value="ECO:0007669"/>
    <property type="project" value="UniProtKB-EC"/>
</dbReference>
<evidence type="ECO:0000256" key="2">
    <source>
        <dbReference type="ARBA" id="ARBA00009986"/>
    </source>
</evidence>
<dbReference type="InterPro" id="IPR016162">
    <property type="entry name" value="Ald_DH_N"/>
</dbReference>
<protein>
    <recommendedName>
        <fullName evidence="4">aldehyde dehydrogenase (NAD(+))</fullName>
        <ecNumber evidence="4">1.2.1.3</ecNumber>
    </recommendedName>
</protein>
<dbReference type="AlphaFoldDB" id="A0A9X0BJQ1"/>
<evidence type="ECO:0000256" key="5">
    <source>
        <dbReference type="ARBA" id="ARBA00049194"/>
    </source>
</evidence>
<dbReference type="Gene3D" id="3.40.309.10">
    <property type="entry name" value="Aldehyde Dehydrogenase, Chain A, domain 2"/>
    <property type="match status" value="1"/>
</dbReference>
<comment type="pathway">
    <text evidence="1">Mycotoxin biosynthesis.</text>
</comment>
<dbReference type="RefSeq" id="XP_056786309.1">
    <property type="nucleotide sequence ID" value="XM_056938932.1"/>
</dbReference>
<dbReference type="Pfam" id="PF00171">
    <property type="entry name" value="Aldedh"/>
    <property type="match status" value="1"/>
</dbReference>
<comment type="caution">
    <text evidence="9">The sequence shown here is derived from an EMBL/GenBank/DDBJ whole genome shotgun (WGS) entry which is preliminary data.</text>
</comment>
<evidence type="ECO:0000313" key="9">
    <source>
        <dbReference type="EMBL" id="KAJ5469719.1"/>
    </source>
</evidence>
<dbReference type="PANTHER" id="PTHR11699">
    <property type="entry name" value="ALDEHYDE DEHYDROGENASE-RELATED"/>
    <property type="match status" value="1"/>
</dbReference>
<dbReference type="InterPro" id="IPR015590">
    <property type="entry name" value="Aldehyde_DH_dom"/>
</dbReference>
<dbReference type="FunFam" id="3.40.605.10:FF:000007">
    <property type="entry name" value="NAD/NADP-dependent betaine aldehyde dehydrogenase"/>
    <property type="match status" value="1"/>
</dbReference>
<organism evidence="9 10">
    <name type="scientific">Penicillium diatomitis</name>
    <dbReference type="NCBI Taxonomy" id="2819901"/>
    <lineage>
        <taxon>Eukaryota</taxon>
        <taxon>Fungi</taxon>
        <taxon>Dikarya</taxon>
        <taxon>Ascomycota</taxon>
        <taxon>Pezizomycotina</taxon>
        <taxon>Eurotiomycetes</taxon>
        <taxon>Eurotiomycetidae</taxon>
        <taxon>Eurotiales</taxon>
        <taxon>Aspergillaceae</taxon>
        <taxon>Penicillium</taxon>
    </lineage>
</organism>
<dbReference type="EC" id="1.2.1.3" evidence="4"/>
<dbReference type="GeneID" id="81629182"/>
<feature type="domain" description="Aldehyde dehydrogenase" evidence="8">
    <location>
        <begin position="74"/>
        <end position="510"/>
    </location>
</feature>
<comment type="catalytic activity">
    <reaction evidence="5">
        <text>an aldehyde + NAD(+) + H2O = a carboxylate + NADH + 2 H(+)</text>
        <dbReference type="Rhea" id="RHEA:16185"/>
        <dbReference type="ChEBI" id="CHEBI:15377"/>
        <dbReference type="ChEBI" id="CHEBI:15378"/>
        <dbReference type="ChEBI" id="CHEBI:17478"/>
        <dbReference type="ChEBI" id="CHEBI:29067"/>
        <dbReference type="ChEBI" id="CHEBI:57540"/>
        <dbReference type="ChEBI" id="CHEBI:57945"/>
        <dbReference type="EC" id="1.2.1.3"/>
    </reaction>
</comment>
<dbReference type="InterPro" id="IPR016161">
    <property type="entry name" value="Ald_DH/histidinol_DH"/>
</dbReference>
<dbReference type="Proteomes" id="UP001148312">
    <property type="component" value="Unassembled WGS sequence"/>
</dbReference>
<gene>
    <name evidence="9" type="ORF">N7539_009337</name>
</gene>
<accession>A0A9X0BJQ1</accession>
<dbReference type="PROSITE" id="PS00687">
    <property type="entry name" value="ALDEHYDE_DEHYDR_GLU"/>
    <property type="match status" value="1"/>
</dbReference>
<evidence type="ECO:0000256" key="1">
    <source>
        <dbReference type="ARBA" id="ARBA00004685"/>
    </source>
</evidence>
<dbReference type="InterPro" id="IPR029510">
    <property type="entry name" value="Ald_DH_CS_GLU"/>
</dbReference>
<evidence type="ECO:0000256" key="7">
    <source>
        <dbReference type="RuleBase" id="RU003345"/>
    </source>
</evidence>